<feature type="transmembrane region" description="Helical" evidence="1">
    <location>
        <begin position="6"/>
        <end position="27"/>
    </location>
</feature>
<keyword evidence="1" id="KW-0812">Transmembrane</keyword>
<sequence length="262" mass="29742">MTEILLWNAAVVATLMTGTWLVSLVLHNVSIVDIIWGLGFVAIAWTTWMIAHSDNRSLLLPTLTTVWGLRLSGHLAWRNHGQPEDFRYRSMRERHGKRFWWVSAITVFLLQGIVMWVVSLPIQASQCGSFQHQALVLFGCAVWLVGLIFESVGDLQLARFRANPENSNAVMDQGLWRFTRHPNYFGDFCVWWGIFLISYGCGAAIATVASPVLMSILLMKFSGVALLEKTLVSRREGYADYVQRTSAFFPMPVRNRNFAENQ</sequence>
<dbReference type="InterPro" id="IPR010721">
    <property type="entry name" value="UstE-like"/>
</dbReference>
<dbReference type="PANTHER" id="PTHR32251">
    <property type="entry name" value="3-OXO-5-ALPHA-STEROID 4-DEHYDROGENASE"/>
    <property type="match status" value="1"/>
</dbReference>
<dbReference type="KEGG" id="fmr:Fuma_00492"/>
<gene>
    <name evidence="2" type="ORF">Fuma_00492</name>
</gene>
<keyword evidence="1" id="KW-0472">Membrane</keyword>
<dbReference type="Gene3D" id="1.20.120.1630">
    <property type="match status" value="1"/>
</dbReference>
<feature type="transmembrane region" description="Helical" evidence="1">
    <location>
        <begin position="130"/>
        <end position="149"/>
    </location>
</feature>
<dbReference type="Proteomes" id="UP000187735">
    <property type="component" value="Chromosome"/>
</dbReference>
<evidence type="ECO:0000313" key="2">
    <source>
        <dbReference type="EMBL" id="APZ90908.1"/>
    </source>
</evidence>
<dbReference type="PANTHER" id="PTHR32251:SF17">
    <property type="entry name" value="STEROID 5-ALPHA REDUCTASE C-TERMINAL DOMAIN-CONTAINING PROTEIN"/>
    <property type="match status" value="1"/>
</dbReference>
<organism evidence="2 3">
    <name type="scientific">Fuerstiella marisgermanici</name>
    <dbReference type="NCBI Taxonomy" id="1891926"/>
    <lineage>
        <taxon>Bacteria</taxon>
        <taxon>Pseudomonadati</taxon>
        <taxon>Planctomycetota</taxon>
        <taxon>Planctomycetia</taxon>
        <taxon>Planctomycetales</taxon>
        <taxon>Planctomycetaceae</taxon>
        <taxon>Fuerstiella</taxon>
    </lineage>
</organism>
<evidence type="ECO:0000313" key="3">
    <source>
        <dbReference type="Proteomes" id="UP000187735"/>
    </source>
</evidence>
<name>A0A1P8WA35_9PLAN</name>
<dbReference type="GO" id="GO:0016020">
    <property type="term" value="C:membrane"/>
    <property type="evidence" value="ECO:0007669"/>
    <property type="project" value="TreeGrafter"/>
</dbReference>
<reference evidence="2 3" key="1">
    <citation type="journal article" date="2016" name="Front. Microbiol.">
        <title>Fuerstia marisgermanicae gen. nov., sp. nov., an Unusual Member of the Phylum Planctomycetes from the German Wadden Sea.</title>
        <authorList>
            <person name="Kohn T."/>
            <person name="Heuer A."/>
            <person name="Jogler M."/>
            <person name="Vollmers J."/>
            <person name="Boedeker C."/>
            <person name="Bunk B."/>
            <person name="Rast P."/>
            <person name="Borchert D."/>
            <person name="Glockner I."/>
            <person name="Freese H.M."/>
            <person name="Klenk H.P."/>
            <person name="Overmann J."/>
            <person name="Kaster A.K."/>
            <person name="Rohde M."/>
            <person name="Wiegand S."/>
            <person name="Jogler C."/>
        </authorList>
    </citation>
    <scope>NUCLEOTIDE SEQUENCE [LARGE SCALE GENOMIC DNA]</scope>
    <source>
        <strain evidence="2 3">NH11</strain>
    </source>
</reference>
<dbReference type="STRING" id="1891926.Fuma_00492"/>
<dbReference type="EMBL" id="CP017641">
    <property type="protein sequence ID" value="APZ90908.1"/>
    <property type="molecule type" value="Genomic_DNA"/>
</dbReference>
<dbReference type="RefSeq" id="WP_077022734.1">
    <property type="nucleotide sequence ID" value="NZ_CP017641.1"/>
</dbReference>
<protein>
    <submittedName>
        <fullName evidence="2">Putative membrane protein</fullName>
    </submittedName>
</protein>
<keyword evidence="1" id="KW-1133">Transmembrane helix</keyword>
<dbReference type="Pfam" id="PF06966">
    <property type="entry name" value="DUF1295"/>
    <property type="match status" value="1"/>
</dbReference>
<keyword evidence="3" id="KW-1185">Reference proteome</keyword>
<feature type="transmembrane region" description="Helical" evidence="1">
    <location>
        <begin position="98"/>
        <end position="118"/>
    </location>
</feature>
<dbReference type="AlphaFoldDB" id="A0A1P8WA35"/>
<feature type="transmembrane region" description="Helical" evidence="1">
    <location>
        <begin position="34"/>
        <end position="51"/>
    </location>
</feature>
<evidence type="ECO:0000256" key="1">
    <source>
        <dbReference type="SAM" id="Phobius"/>
    </source>
</evidence>
<dbReference type="PROSITE" id="PS50244">
    <property type="entry name" value="S5A_REDUCTASE"/>
    <property type="match status" value="1"/>
</dbReference>
<accession>A0A1P8WA35</accession>
<feature type="transmembrane region" description="Helical" evidence="1">
    <location>
        <begin position="184"/>
        <end position="205"/>
    </location>
</feature>
<proteinExistence type="predicted"/>